<keyword evidence="1" id="KW-0732">Signal</keyword>
<dbReference type="AlphaFoldDB" id="A0A399T2W4"/>
<name>A0A399T2W4_9BACT</name>
<proteinExistence type="predicted"/>
<evidence type="ECO:0000313" key="3">
    <source>
        <dbReference type="Proteomes" id="UP000265926"/>
    </source>
</evidence>
<accession>A0A399T2W4</accession>
<dbReference type="PANTHER" id="PTHR41339:SF1">
    <property type="entry name" value="SECRETED PROTEIN"/>
    <property type="match status" value="1"/>
</dbReference>
<feature type="chain" id="PRO_5017315662" description="Multidrug transporter" evidence="1">
    <location>
        <begin position="20"/>
        <end position="372"/>
    </location>
</feature>
<evidence type="ECO:0008006" key="4">
    <source>
        <dbReference type="Google" id="ProtNLM"/>
    </source>
</evidence>
<dbReference type="OrthoDB" id="1521716at2"/>
<dbReference type="PANTHER" id="PTHR41339">
    <property type="entry name" value="LIPL48"/>
    <property type="match status" value="1"/>
</dbReference>
<sequence>MKKVLFALTVVAMLFSACSSDEEDVNFFDGNELKGDIVEDVSLSATIEYKLTGTLSIKDGGILRIPAGTVIKANKGFANYVIVEQGGQIFAEGTSGKPVKFTSGASSPAAADWGGLIINGYAPISGATSGTEGQTEVNEDLPYGGNVVADNSGVLTYVILEYTGARSNEDVEHNGLTLNGVGNGTRIENIYIPNGADDGVEFFGGSVNVKNLLVVNPDDDMFDVTQGWTGTLDNCYGVWESGYTSTESDPRGVEADGNLDGKGEDHVDQSNFKIKNMTIVNESAYEMNDVIKIRRGATATITNALAIGGTTGDMVDLTDSRGGANAATSISLTVQDVTGNQLKEDGNGGNVSFATGNTGATTSVFDWTSYGF</sequence>
<dbReference type="InterPro" id="IPR011050">
    <property type="entry name" value="Pectin_lyase_fold/virulence"/>
</dbReference>
<dbReference type="Proteomes" id="UP000265926">
    <property type="component" value="Unassembled WGS sequence"/>
</dbReference>
<keyword evidence="3" id="KW-1185">Reference proteome</keyword>
<feature type="signal peptide" evidence="1">
    <location>
        <begin position="1"/>
        <end position="19"/>
    </location>
</feature>
<reference evidence="2 3" key="1">
    <citation type="submission" date="2018-08" db="EMBL/GenBank/DDBJ databases">
        <title>Pallidiluteibacterium maritimus gen. nov., sp. nov., isolated from coastal sediment.</title>
        <authorList>
            <person name="Zhou L.Y."/>
        </authorList>
    </citation>
    <scope>NUCLEOTIDE SEQUENCE [LARGE SCALE GENOMIC DNA]</scope>
    <source>
        <strain evidence="2 3">XSD2</strain>
    </source>
</reference>
<dbReference type="PROSITE" id="PS51257">
    <property type="entry name" value="PROKAR_LIPOPROTEIN"/>
    <property type="match status" value="1"/>
</dbReference>
<organism evidence="2 3">
    <name type="scientific">Maribellus luteus</name>
    <dbReference type="NCBI Taxonomy" id="2305463"/>
    <lineage>
        <taxon>Bacteria</taxon>
        <taxon>Pseudomonadati</taxon>
        <taxon>Bacteroidota</taxon>
        <taxon>Bacteroidia</taxon>
        <taxon>Marinilabiliales</taxon>
        <taxon>Prolixibacteraceae</taxon>
        <taxon>Maribellus</taxon>
    </lineage>
</organism>
<evidence type="ECO:0000313" key="2">
    <source>
        <dbReference type="EMBL" id="RIJ49399.1"/>
    </source>
</evidence>
<comment type="caution">
    <text evidence="2">The sequence shown here is derived from an EMBL/GenBank/DDBJ whole genome shotgun (WGS) entry which is preliminary data.</text>
</comment>
<dbReference type="RefSeq" id="WP_119437286.1">
    <property type="nucleotide sequence ID" value="NZ_QWGR01000003.1"/>
</dbReference>
<dbReference type="SUPFAM" id="SSF51126">
    <property type="entry name" value="Pectin lyase-like"/>
    <property type="match status" value="1"/>
</dbReference>
<dbReference type="EMBL" id="QWGR01000003">
    <property type="protein sequence ID" value="RIJ49399.1"/>
    <property type="molecule type" value="Genomic_DNA"/>
</dbReference>
<protein>
    <recommendedName>
        <fullName evidence="4">Multidrug transporter</fullName>
    </recommendedName>
</protein>
<gene>
    <name evidence="2" type="ORF">D1614_07615</name>
</gene>
<evidence type="ECO:0000256" key="1">
    <source>
        <dbReference type="SAM" id="SignalP"/>
    </source>
</evidence>